<feature type="coiled-coil region" evidence="1">
    <location>
        <begin position="608"/>
        <end position="646"/>
    </location>
</feature>
<organism evidence="3 4">
    <name type="scientific">Angomonas deanei</name>
    <dbReference type="NCBI Taxonomy" id="59799"/>
    <lineage>
        <taxon>Eukaryota</taxon>
        <taxon>Discoba</taxon>
        <taxon>Euglenozoa</taxon>
        <taxon>Kinetoplastea</taxon>
        <taxon>Metakinetoplastina</taxon>
        <taxon>Trypanosomatida</taxon>
        <taxon>Trypanosomatidae</taxon>
        <taxon>Strigomonadinae</taxon>
        <taxon>Angomonas</taxon>
    </lineage>
</organism>
<dbReference type="Proteomes" id="UP000515908">
    <property type="component" value="Chromosome 12"/>
</dbReference>
<proteinExistence type="predicted"/>
<dbReference type="VEuPathDB" id="TriTrypDB:ADEAN_000630900"/>
<dbReference type="InterPro" id="IPR045203">
    <property type="entry name" value="RanGAP1/2"/>
</dbReference>
<dbReference type="InterPro" id="IPR001611">
    <property type="entry name" value="Leu-rich_rpt"/>
</dbReference>
<name>A0A7G2CGE3_9TRYP</name>
<dbReference type="SMART" id="SM00368">
    <property type="entry name" value="LRR_RI"/>
    <property type="match status" value="6"/>
</dbReference>
<gene>
    <name evidence="3" type="ORF">ADEAN_000630900</name>
</gene>
<feature type="compositionally biased region" description="Gly residues" evidence="2">
    <location>
        <begin position="652"/>
        <end position="663"/>
    </location>
</feature>
<feature type="compositionally biased region" description="Basic and acidic residues" evidence="2">
    <location>
        <begin position="544"/>
        <end position="554"/>
    </location>
</feature>
<dbReference type="EMBL" id="LR877156">
    <property type="protein sequence ID" value="CAD2218816.1"/>
    <property type="molecule type" value="Genomic_DNA"/>
</dbReference>
<feature type="region of interest" description="Disordered" evidence="2">
    <location>
        <begin position="650"/>
        <end position="812"/>
    </location>
</feature>
<keyword evidence="1" id="KW-0175">Coiled coil</keyword>
<evidence type="ECO:0000256" key="2">
    <source>
        <dbReference type="SAM" id="MobiDB-lite"/>
    </source>
</evidence>
<feature type="compositionally biased region" description="Basic and acidic residues" evidence="2">
    <location>
        <begin position="769"/>
        <end position="778"/>
    </location>
</feature>
<protein>
    <submittedName>
        <fullName evidence="3">Leucine Rich repeat, putative</fullName>
    </submittedName>
</protein>
<dbReference type="AlphaFoldDB" id="A0A7G2CGE3"/>
<feature type="compositionally biased region" description="Polar residues" evidence="2">
    <location>
        <begin position="676"/>
        <end position="700"/>
    </location>
</feature>
<reference evidence="3 4" key="1">
    <citation type="submission" date="2020-08" db="EMBL/GenBank/DDBJ databases">
        <authorList>
            <person name="Newling K."/>
            <person name="Davey J."/>
            <person name="Forrester S."/>
        </authorList>
    </citation>
    <scope>NUCLEOTIDE SEQUENCE [LARGE SCALE GENOMIC DNA]</scope>
    <source>
        <strain evidence="4">Crithidia deanei Carvalho (ATCC PRA-265)</strain>
    </source>
</reference>
<evidence type="ECO:0000313" key="4">
    <source>
        <dbReference type="Proteomes" id="UP000515908"/>
    </source>
</evidence>
<keyword evidence="4" id="KW-1185">Reference proteome</keyword>
<evidence type="ECO:0000313" key="3">
    <source>
        <dbReference type="EMBL" id="CAD2218816.1"/>
    </source>
</evidence>
<evidence type="ECO:0000256" key="1">
    <source>
        <dbReference type="SAM" id="Coils"/>
    </source>
</evidence>
<feature type="compositionally biased region" description="Basic and acidic residues" evidence="2">
    <location>
        <begin position="515"/>
        <end position="527"/>
    </location>
</feature>
<sequence length="812" mass="88216">MSETVIKVYKAACAKENVDVVEDFVTTLRTGAKVALLSQRKSPLSDVDICCIAAAIRAMEKDSPLKVLNLEDNGFGVLGIQALMEALESNPGQIRELRLGRNNLKDEGAVIIGDVLSRSGCGLKVLDLSENGITKNGVIPIAAALEHPTSDIVELSFHNNKIEGDAAPFLGKAIRAAAKLKHLHLGYNALRDSGAEQLSQSISHAKLLSTLDLTANRISHAGGVAIAEALLEESCTIQRLNLRHNKMDSEAICRFGEVLRTNTSLIQLFLGYMNPTPEAVTVVLDALRENGSLLLLDIFGWKIPPPRAAELIQAIQEDNTIVAAVVTDACDTVAKSIDLQNADREDRGLHPIYVGPDDRDAYLATKSLRRYSRAQSRRQSRAASARQSVNPSRNASAVQPGRDTERTEGSHRRHRSRGASEVGEDVKSEGSRHRRHRSRGASEAGEETKSEGSRHRRRHRSRGGSEAAEDGANNEASRHRRHRSRGTSEVGDDVKSEGSRHRRHRSHSRGGAPEEEARRPSGGEKSEGRHRRHRSRGTSEAGEDIEKSYRRDAEGSLVRQPQPGPIAAEGALIVKPLQICDAPARAQQAEAKELLEEIKKTPLDPHTQKVVHDLNENLQKQIKALQEAHEKDKRDLLARIEALERRKECHCGGNGAGHSGSGNGTNNAVSGAAAASQPSPFVRSGSNPANSSIPYFSSSAHDLPSNDRPNAIRGGNGAYNSSLPGSAVPYRSMSRMSEGYPERSMTPLVKPNTDAEDMPPSVAQGNDEQGEKRPDEPSLQRSASVVNFPPRIEPSPARDANPPRRKSISVNY</sequence>
<dbReference type="SUPFAM" id="SSF52047">
    <property type="entry name" value="RNI-like"/>
    <property type="match status" value="1"/>
</dbReference>
<dbReference type="PANTHER" id="PTHR46761">
    <property type="entry name" value="RAN GTPASE-ACTIVATING PROTEIN 1"/>
    <property type="match status" value="1"/>
</dbReference>
<dbReference type="Pfam" id="PF13516">
    <property type="entry name" value="LRR_6"/>
    <property type="match status" value="4"/>
</dbReference>
<dbReference type="GO" id="GO:0005096">
    <property type="term" value="F:GTPase activator activity"/>
    <property type="evidence" value="ECO:0007669"/>
    <property type="project" value="InterPro"/>
</dbReference>
<dbReference type="Gene3D" id="3.80.10.10">
    <property type="entry name" value="Ribonuclease Inhibitor"/>
    <property type="match status" value="2"/>
</dbReference>
<dbReference type="InterPro" id="IPR032675">
    <property type="entry name" value="LRR_dom_sf"/>
</dbReference>
<feature type="region of interest" description="Disordered" evidence="2">
    <location>
        <begin position="370"/>
        <end position="565"/>
    </location>
</feature>
<dbReference type="PANTHER" id="PTHR46761:SF2">
    <property type="entry name" value="RAN GTPASE-ACTIVATING PROTEIN 1"/>
    <property type="match status" value="1"/>
</dbReference>
<feature type="compositionally biased region" description="Basic residues" evidence="2">
    <location>
        <begin position="370"/>
        <end position="380"/>
    </location>
</feature>
<accession>A0A7G2CGE3</accession>
<feature type="compositionally biased region" description="Basic residues" evidence="2">
    <location>
        <begin position="803"/>
        <end position="812"/>
    </location>
</feature>